<reference evidence="1" key="2">
    <citation type="submission" date="2020-11" db="EMBL/GenBank/DDBJ databases">
        <authorList>
            <person name="McCartney M.A."/>
            <person name="Auch B."/>
            <person name="Kono T."/>
            <person name="Mallez S."/>
            <person name="Becker A."/>
            <person name="Gohl D.M."/>
            <person name="Silverstein K.A.T."/>
            <person name="Koren S."/>
            <person name="Bechman K.B."/>
            <person name="Herman A."/>
            <person name="Abrahante J.E."/>
            <person name="Garbe J."/>
        </authorList>
    </citation>
    <scope>NUCLEOTIDE SEQUENCE</scope>
    <source>
        <strain evidence="1">Duluth1</strain>
        <tissue evidence="1">Whole animal</tissue>
    </source>
</reference>
<name>A0A9D4DMN5_DREPO</name>
<protein>
    <submittedName>
        <fullName evidence="1">Uncharacterized protein</fullName>
    </submittedName>
</protein>
<keyword evidence="2" id="KW-1185">Reference proteome</keyword>
<sequence>MREACRFTFTCVIHADLIVTWFALAEPTILVGGGVRARAVLESQSHFAGPAALRRAIPKTPVSVR</sequence>
<gene>
    <name evidence="1" type="ORF">DPMN_186493</name>
</gene>
<evidence type="ECO:0000313" key="2">
    <source>
        <dbReference type="Proteomes" id="UP000828390"/>
    </source>
</evidence>
<accession>A0A9D4DMN5</accession>
<dbReference type="EMBL" id="JAIWYP010000010">
    <property type="protein sequence ID" value="KAH3751888.1"/>
    <property type="molecule type" value="Genomic_DNA"/>
</dbReference>
<proteinExistence type="predicted"/>
<comment type="caution">
    <text evidence="1">The sequence shown here is derived from an EMBL/GenBank/DDBJ whole genome shotgun (WGS) entry which is preliminary data.</text>
</comment>
<evidence type="ECO:0000313" key="1">
    <source>
        <dbReference type="EMBL" id="KAH3751888.1"/>
    </source>
</evidence>
<organism evidence="1 2">
    <name type="scientific">Dreissena polymorpha</name>
    <name type="common">Zebra mussel</name>
    <name type="synonym">Mytilus polymorpha</name>
    <dbReference type="NCBI Taxonomy" id="45954"/>
    <lineage>
        <taxon>Eukaryota</taxon>
        <taxon>Metazoa</taxon>
        <taxon>Spiralia</taxon>
        <taxon>Lophotrochozoa</taxon>
        <taxon>Mollusca</taxon>
        <taxon>Bivalvia</taxon>
        <taxon>Autobranchia</taxon>
        <taxon>Heteroconchia</taxon>
        <taxon>Euheterodonta</taxon>
        <taxon>Imparidentia</taxon>
        <taxon>Neoheterodontei</taxon>
        <taxon>Myida</taxon>
        <taxon>Dreissenoidea</taxon>
        <taxon>Dreissenidae</taxon>
        <taxon>Dreissena</taxon>
    </lineage>
</organism>
<reference evidence="1" key="1">
    <citation type="journal article" date="2019" name="bioRxiv">
        <title>The Genome of the Zebra Mussel, Dreissena polymorpha: A Resource for Invasive Species Research.</title>
        <authorList>
            <person name="McCartney M.A."/>
            <person name="Auch B."/>
            <person name="Kono T."/>
            <person name="Mallez S."/>
            <person name="Zhang Y."/>
            <person name="Obille A."/>
            <person name="Becker A."/>
            <person name="Abrahante J.E."/>
            <person name="Garbe J."/>
            <person name="Badalamenti J.P."/>
            <person name="Herman A."/>
            <person name="Mangelson H."/>
            <person name="Liachko I."/>
            <person name="Sullivan S."/>
            <person name="Sone E.D."/>
            <person name="Koren S."/>
            <person name="Silverstein K.A.T."/>
            <person name="Beckman K.B."/>
            <person name="Gohl D.M."/>
        </authorList>
    </citation>
    <scope>NUCLEOTIDE SEQUENCE</scope>
    <source>
        <strain evidence="1">Duluth1</strain>
        <tissue evidence="1">Whole animal</tissue>
    </source>
</reference>
<dbReference type="Proteomes" id="UP000828390">
    <property type="component" value="Unassembled WGS sequence"/>
</dbReference>
<dbReference type="AlphaFoldDB" id="A0A9D4DMN5"/>